<organism evidence="1 2">
    <name type="scientific">Rothia mucilaginosa</name>
    <dbReference type="NCBI Taxonomy" id="43675"/>
    <lineage>
        <taxon>Bacteria</taxon>
        <taxon>Bacillati</taxon>
        <taxon>Actinomycetota</taxon>
        <taxon>Actinomycetes</taxon>
        <taxon>Micrococcales</taxon>
        <taxon>Micrococcaceae</taxon>
        <taxon>Rothia</taxon>
    </lineage>
</organism>
<dbReference type="Proteomes" id="UP000713964">
    <property type="component" value="Unassembled WGS sequence"/>
</dbReference>
<proteinExistence type="predicted"/>
<protein>
    <submittedName>
        <fullName evidence="1">Uncharacterized protein</fullName>
    </submittedName>
</protein>
<gene>
    <name evidence="1" type="ORF">HXO58_08045</name>
</gene>
<reference evidence="1" key="1">
    <citation type="submission" date="2020-04" db="EMBL/GenBank/DDBJ databases">
        <title>Deep metagenomics examines the oral microbiome during advanced dental caries in children, revealing novel taxa and co-occurrences with host molecules.</title>
        <authorList>
            <person name="Baker J.L."/>
            <person name="Morton J.T."/>
            <person name="Dinis M."/>
            <person name="Alvarez R."/>
            <person name="Tran N.C."/>
            <person name="Knight R."/>
            <person name="Edlund A."/>
        </authorList>
    </citation>
    <scope>NUCLEOTIDE SEQUENCE</scope>
    <source>
        <strain evidence="1">JCVI_29_bin.11</strain>
    </source>
</reference>
<name>A0A930L6C7_9MICC</name>
<dbReference type="EMBL" id="JABZXL010000026">
    <property type="protein sequence ID" value="MBF1659769.1"/>
    <property type="molecule type" value="Genomic_DNA"/>
</dbReference>
<accession>A0A930L6C7</accession>
<dbReference type="AlphaFoldDB" id="A0A930L6C7"/>
<evidence type="ECO:0000313" key="1">
    <source>
        <dbReference type="EMBL" id="MBF1659769.1"/>
    </source>
</evidence>
<sequence>MMQLGDRAYFDWLYAKVADPKDTNPQHSRFCLISLLARTPFVPGREDDENRRDAVEEIRYRASEERGVVAHWREPTWLEVLLELAEQAEFWASGTDAEQTLAGWFWEFLDNVGLAVFSDEDWPEVERLAHKRLLDAINGRSSFFISSTEGSLWDQLGGYILNRTDLI</sequence>
<comment type="caution">
    <text evidence="1">The sequence shown here is derived from an EMBL/GenBank/DDBJ whole genome shotgun (WGS) entry which is preliminary data.</text>
</comment>
<evidence type="ECO:0000313" key="2">
    <source>
        <dbReference type="Proteomes" id="UP000713964"/>
    </source>
</evidence>